<dbReference type="SUPFAM" id="SSF57667">
    <property type="entry name" value="beta-beta-alpha zinc fingers"/>
    <property type="match status" value="1"/>
</dbReference>
<feature type="domain" description="CHHC U11-48K-type" evidence="5">
    <location>
        <begin position="10"/>
        <end position="37"/>
    </location>
</feature>
<sequence>MNHLKNLTERVVCPFDPVHVVERRRFQAHLIKCKRNLPKNHDFVQCQYWHLHYVRRSELNDHLESCEHKLEKVANLKMWNAELQPKFFQPTLKHNAVLPTTELESWEDATLSAPSFSSEKMLAKANYMTVPQGLSKSKRKEYRDKERERLREKEEEEIRYVAKGEKKNRVEVEPIPPQPRKPTENPVKHIAVGRIAAKFSAPKEHVEVSPEPSSISSRNTSGAGNTSAIGRGRGLLGWSHITETEREFRFSNEDFPKL</sequence>
<feature type="compositionally biased region" description="Polar residues" evidence="4">
    <location>
        <begin position="218"/>
        <end position="228"/>
    </location>
</feature>
<comment type="caution">
    <text evidence="6">The sequence shown here is derived from an EMBL/GenBank/DDBJ whole genome shotgun (WGS) entry which is preliminary data.</text>
</comment>
<dbReference type="GO" id="GO:0008270">
    <property type="term" value="F:zinc ion binding"/>
    <property type="evidence" value="ECO:0007669"/>
    <property type="project" value="UniProtKB-KW"/>
</dbReference>
<dbReference type="InterPro" id="IPR022776">
    <property type="entry name" value="TRM13/UPF0224_CHHC_Znf_dom"/>
</dbReference>
<evidence type="ECO:0000259" key="5">
    <source>
        <dbReference type="PROSITE" id="PS51800"/>
    </source>
</evidence>
<keyword evidence="3" id="KW-0862">Zinc</keyword>
<evidence type="ECO:0000256" key="1">
    <source>
        <dbReference type="ARBA" id="ARBA00022723"/>
    </source>
</evidence>
<reference evidence="6" key="1">
    <citation type="submission" date="2021-11" db="EMBL/GenBank/DDBJ databases">
        <authorList>
            <person name="Schell T."/>
        </authorList>
    </citation>
    <scope>NUCLEOTIDE SEQUENCE</scope>
    <source>
        <strain evidence="6">M5</strain>
    </source>
</reference>
<gene>
    <name evidence="6" type="ORF">DGAL_LOCUS14054</name>
</gene>
<organism evidence="6 7">
    <name type="scientific">Daphnia galeata</name>
    <dbReference type="NCBI Taxonomy" id="27404"/>
    <lineage>
        <taxon>Eukaryota</taxon>
        <taxon>Metazoa</taxon>
        <taxon>Ecdysozoa</taxon>
        <taxon>Arthropoda</taxon>
        <taxon>Crustacea</taxon>
        <taxon>Branchiopoda</taxon>
        <taxon>Diplostraca</taxon>
        <taxon>Cladocera</taxon>
        <taxon>Anomopoda</taxon>
        <taxon>Daphniidae</taxon>
        <taxon>Daphnia</taxon>
    </lineage>
</organism>
<protein>
    <recommendedName>
        <fullName evidence="5">CHHC U11-48K-type domain-containing protein</fullName>
    </recommendedName>
</protein>
<dbReference type="Pfam" id="PF05253">
    <property type="entry name" value="zf-U11-48K"/>
    <property type="match status" value="1"/>
</dbReference>
<feature type="region of interest" description="Disordered" evidence="4">
    <location>
        <begin position="201"/>
        <end position="234"/>
    </location>
</feature>
<evidence type="ECO:0000313" key="6">
    <source>
        <dbReference type="EMBL" id="CAH0110485.1"/>
    </source>
</evidence>
<name>A0A8J2WT47_9CRUS</name>
<evidence type="ECO:0000256" key="3">
    <source>
        <dbReference type="ARBA" id="ARBA00022833"/>
    </source>
</evidence>
<dbReference type="EMBL" id="CAKKLH010000303">
    <property type="protein sequence ID" value="CAH0110485.1"/>
    <property type="molecule type" value="Genomic_DNA"/>
</dbReference>
<proteinExistence type="predicted"/>
<evidence type="ECO:0000313" key="7">
    <source>
        <dbReference type="Proteomes" id="UP000789390"/>
    </source>
</evidence>
<keyword evidence="7" id="KW-1185">Reference proteome</keyword>
<dbReference type="InterPro" id="IPR051591">
    <property type="entry name" value="UPF0224_FAM112_RNA_Proc"/>
</dbReference>
<dbReference type="PROSITE" id="PS51800">
    <property type="entry name" value="ZF_CHHC_U11_48K"/>
    <property type="match status" value="1"/>
</dbReference>
<dbReference type="OrthoDB" id="5839404at2759"/>
<keyword evidence="2" id="KW-0863">Zinc-finger</keyword>
<dbReference type="InterPro" id="IPR036236">
    <property type="entry name" value="Znf_C2H2_sf"/>
</dbReference>
<accession>A0A8J2WT47</accession>
<dbReference type="PANTHER" id="PTHR21402">
    <property type="entry name" value="GAMETOCYTE SPECIFIC FACTOR 1-RELATED"/>
    <property type="match status" value="1"/>
</dbReference>
<dbReference type="PANTHER" id="PTHR21402:SF5">
    <property type="entry name" value="GAMETOCYTE SPECIFIC FACTOR 1"/>
    <property type="match status" value="1"/>
</dbReference>
<dbReference type="AlphaFoldDB" id="A0A8J2WT47"/>
<keyword evidence="1" id="KW-0479">Metal-binding</keyword>
<dbReference type="Proteomes" id="UP000789390">
    <property type="component" value="Unassembled WGS sequence"/>
</dbReference>
<evidence type="ECO:0000256" key="4">
    <source>
        <dbReference type="SAM" id="MobiDB-lite"/>
    </source>
</evidence>
<evidence type="ECO:0000256" key="2">
    <source>
        <dbReference type="ARBA" id="ARBA00022771"/>
    </source>
</evidence>